<evidence type="ECO:0000256" key="5">
    <source>
        <dbReference type="ARBA" id="ARBA00023136"/>
    </source>
</evidence>
<feature type="transmembrane region" description="Helical" evidence="6">
    <location>
        <begin position="358"/>
        <end position="379"/>
    </location>
</feature>
<gene>
    <name evidence="9" type="ORF">V3H18_00710</name>
</gene>
<protein>
    <submittedName>
        <fullName evidence="9">ABC transporter permease</fullName>
    </submittedName>
</protein>
<keyword evidence="3 6" id="KW-0812">Transmembrane</keyword>
<dbReference type="RefSeq" id="WP_332079943.1">
    <property type="nucleotide sequence ID" value="NZ_JAZHYN010000001.1"/>
</dbReference>
<keyword evidence="10" id="KW-1185">Reference proteome</keyword>
<comment type="subcellular location">
    <subcellularLocation>
        <location evidence="1">Cell membrane</location>
        <topology evidence="1">Multi-pass membrane protein</topology>
    </subcellularLocation>
</comment>
<feature type="domain" description="ABC3 transporter permease C-terminal" evidence="7">
    <location>
        <begin position="265"/>
        <end position="376"/>
    </location>
</feature>
<proteinExistence type="predicted"/>
<dbReference type="Proteomes" id="UP001350748">
    <property type="component" value="Unassembled WGS sequence"/>
</dbReference>
<evidence type="ECO:0000256" key="4">
    <source>
        <dbReference type="ARBA" id="ARBA00022989"/>
    </source>
</evidence>
<dbReference type="InterPro" id="IPR051125">
    <property type="entry name" value="ABC-4/HrtB_transporter"/>
</dbReference>
<dbReference type="EMBL" id="JAZHYN010000001">
    <property type="protein sequence ID" value="MEF3365047.1"/>
    <property type="molecule type" value="Genomic_DNA"/>
</dbReference>
<dbReference type="PANTHER" id="PTHR43738">
    <property type="entry name" value="ABC TRANSPORTER, MEMBRANE PROTEIN"/>
    <property type="match status" value="1"/>
</dbReference>
<dbReference type="PANTHER" id="PTHR43738:SF2">
    <property type="entry name" value="ABC TRANSPORTER PERMEASE"/>
    <property type="match status" value="1"/>
</dbReference>
<organism evidence="9 10">
    <name type="scientific">Methylocystis borbori</name>
    <dbReference type="NCBI Taxonomy" id="3118750"/>
    <lineage>
        <taxon>Bacteria</taxon>
        <taxon>Pseudomonadati</taxon>
        <taxon>Pseudomonadota</taxon>
        <taxon>Alphaproteobacteria</taxon>
        <taxon>Hyphomicrobiales</taxon>
        <taxon>Methylocystaceae</taxon>
        <taxon>Methylocystis</taxon>
    </lineage>
</organism>
<feature type="transmembrane region" description="Helical" evidence="6">
    <location>
        <begin position="262"/>
        <end position="285"/>
    </location>
</feature>
<dbReference type="InterPro" id="IPR025857">
    <property type="entry name" value="MacB_PCD"/>
</dbReference>
<reference evidence="9 10" key="1">
    <citation type="submission" date="2024-02" db="EMBL/GenBank/DDBJ databases">
        <authorList>
            <person name="Grouzdev D."/>
        </authorList>
    </citation>
    <scope>NUCLEOTIDE SEQUENCE [LARGE SCALE GENOMIC DNA]</scope>
    <source>
        <strain evidence="9 10">9N</strain>
    </source>
</reference>
<evidence type="ECO:0000259" key="7">
    <source>
        <dbReference type="Pfam" id="PF02687"/>
    </source>
</evidence>
<accession>A0ABU7XDD2</accession>
<feature type="transmembrane region" description="Helical" evidence="6">
    <location>
        <begin position="306"/>
        <end position="332"/>
    </location>
</feature>
<feature type="domain" description="MacB-like periplasmic core" evidence="8">
    <location>
        <begin position="13"/>
        <end position="232"/>
    </location>
</feature>
<evidence type="ECO:0000256" key="3">
    <source>
        <dbReference type="ARBA" id="ARBA00022692"/>
    </source>
</evidence>
<keyword evidence="5 6" id="KW-0472">Membrane</keyword>
<dbReference type="InterPro" id="IPR003838">
    <property type="entry name" value="ABC3_permease_C"/>
</dbReference>
<comment type="caution">
    <text evidence="9">The sequence shown here is derived from an EMBL/GenBank/DDBJ whole genome shotgun (WGS) entry which is preliminary data.</text>
</comment>
<dbReference type="Pfam" id="PF02687">
    <property type="entry name" value="FtsX"/>
    <property type="match status" value="1"/>
</dbReference>
<name>A0ABU7XDD2_9HYPH</name>
<evidence type="ECO:0000313" key="9">
    <source>
        <dbReference type="EMBL" id="MEF3365047.1"/>
    </source>
</evidence>
<evidence type="ECO:0000256" key="2">
    <source>
        <dbReference type="ARBA" id="ARBA00022475"/>
    </source>
</evidence>
<evidence type="ECO:0000259" key="8">
    <source>
        <dbReference type="Pfam" id="PF12704"/>
    </source>
</evidence>
<keyword evidence="2" id="KW-1003">Cell membrane</keyword>
<dbReference type="Pfam" id="PF12704">
    <property type="entry name" value="MacB_PCD"/>
    <property type="match status" value="1"/>
</dbReference>
<keyword evidence="4 6" id="KW-1133">Transmembrane helix</keyword>
<evidence type="ECO:0000256" key="6">
    <source>
        <dbReference type="SAM" id="Phobius"/>
    </source>
</evidence>
<evidence type="ECO:0000256" key="1">
    <source>
        <dbReference type="ARBA" id="ARBA00004651"/>
    </source>
</evidence>
<evidence type="ECO:0000313" key="10">
    <source>
        <dbReference type="Proteomes" id="UP001350748"/>
    </source>
</evidence>
<sequence length="397" mass="42595">MAIQNLGRRKARTFLLLSAVAICSGAVFTGAVLMQSIKNSMDIGFARLGADMLIVPEGTLTNITAALLTAEPTDFTLEDGVLDRLAKLKGVGRLGPQRIVRTESLGSGEQRHPTDLIGFDPERDITIQPWLAERLGRAFGKGDLIIGGRREEPLGSEMMLFGVRHTVYGKLEKTAVGTHERGVFMSFETFDALRESIQRSSASKADLGPNRLSGVLIELAPGATAKQVQFAVLANFPGVKTIASESTLTSIRQGLSALLEGVLALLVIMFVSTASMVCVLFSAIITERRRELGLLMAIGARPWQVVGILATEAAIATASGGLLGCMLGVALLRSYQHSLVYHLANMGVPFAWLSWREILLIALACVILASLIGASGALIPAWRTSRREPYDLIRAEG</sequence>